<reference evidence="1" key="1">
    <citation type="submission" date="2024-05" db="EMBL/GenBank/DDBJ databases">
        <title>Planctomycetes of the genus Singulisphaera possess chitinolytic capabilities.</title>
        <authorList>
            <person name="Ivanova A."/>
        </authorList>
    </citation>
    <scope>NUCLEOTIDE SEQUENCE</scope>
    <source>
        <strain evidence="1">Ch08T</strain>
    </source>
</reference>
<accession>A0AAU7C9P3</accession>
<evidence type="ECO:0008006" key="2">
    <source>
        <dbReference type="Google" id="ProtNLM"/>
    </source>
</evidence>
<organism evidence="1">
    <name type="scientific">Singulisphaera sp. Ch08</name>
    <dbReference type="NCBI Taxonomy" id="3120278"/>
    <lineage>
        <taxon>Bacteria</taxon>
        <taxon>Pseudomonadati</taxon>
        <taxon>Planctomycetota</taxon>
        <taxon>Planctomycetia</taxon>
        <taxon>Isosphaerales</taxon>
        <taxon>Isosphaeraceae</taxon>
        <taxon>Singulisphaera</taxon>
    </lineage>
</organism>
<proteinExistence type="predicted"/>
<name>A0AAU7C9P3_9BACT</name>
<dbReference type="AlphaFoldDB" id="A0AAU7C9P3"/>
<dbReference type="RefSeq" id="WP_406694596.1">
    <property type="nucleotide sequence ID" value="NZ_CP155447.1"/>
</dbReference>
<dbReference type="EMBL" id="CP155447">
    <property type="protein sequence ID" value="XBH01850.1"/>
    <property type="molecule type" value="Genomic_DNA"/>
</dbReference>
<protein>
    <recommendedName>
        <fullName evidence="2">Transposase</fullName>
    </recommendedName>
</protein>
<sequence length="96" mass="10698">MTHLLTLALRVLTLFEVLVRRGQDQDGVDLAGLYPGQAKRTTDRPTAKRVLEAIVRAGVTLIQEVGDEGCRWHRTVLPVLLKRVLGYLGLSEEAYT</sequence>
<evidence type="ECO:0000313" key="1">
    <source>
        <dbReference type="EMBL" id="XBH01850.1"/>
    </source>
</evidence>
<gene>
    <name evidence="1" type="ORF">V5E97_26355</name>
</gene>